<feature type="domain" description="SANT" evidence="6">
    <location>
        <begin position="123"/>
        <end position="175"/>
    </location>
</feature>
<accession>A0ABD0Z0Q1</accession>
<evidence type="ECO:0000256" key="5">
    <source>
        <dbReference type="SAM" id="MobiDB-lite"/>
    </source>
</evidence>
<feature type="compositionally biased region" description="Basic and acidic residues" evidence="5">
    <location>
        <begin position="849"/>
        <end position="864"/>
    </location>
</feature>
<feature type="compositionally biased region" description="Polar residues" evidence="5">
    <location>
        <begin position="729"/>
        <end position="746"/>
    </location>
</feature>
<feature type="compositionally biased region" description="Basic and acidic residues" evidence="5">
    <location>
        <begin position="549"/>
        <end position="561"/>
    </location>
</feature>
<feature type="compositionally biased region" description="Basic residues" evidence="5">
    <location>
        <begin position="569"/>
        <end position="578"/>
    </location>
</feature>
<evidence type="ECO:0000259" key="6">
    <source>
        <dbReference type="PROSITE" id="PS51293"/>
    </source>
</evidence>
<feature type="compositionally biased region" description="Basic residues" evidence="5">
    <location>
        <begin position="794"/>
        <end position="807"/>
    </location>
</feature>
<gene>
    <name evidence="7" type="ORF">V5N11_003128</name>
</gene>
<sequence>MDEENSPMEDSCEVEYVFGDPKVDIRVGDEYQVEIPPMMSESERASVLLNPLDSDSSCSFAVGRSIEVMWIDTKCRDGQGLGDGNVDMNESLKSLKTKRNRRGESDGNSGAKQRMNLEAVPGKSSSSWEDLEVDGFVLGLYTFGKNFKQVQKLLESKETGEILSFYYGKFYKSAKHKIWSNSLKKRSRRCIQGKTLFSSWRLQQLLSRLIPSITDEPKKQKLINVSKTFAEGKTTLEEYISAVKELVDLPSLVKAVGIGKDKEDLTVLTTEPVKAKQWFTVSSAIPAGLGPYTSLTVGDIIKKLTGGSRLSKACRDDIFWEAVWPRLLARGWHSEQSKDRAYIKSKDHIVFLVPGVKKFSRKLVKQNHYFDAISDILTKVVSEPELLEFETAPNGIIEENTCDQSSKEKHRYLKSPDSSSTHMKFTVVDTTRLASGGKLCEFREIRNPNPESSVERIQMMPLDVHKRAKSADERKNERRRMMKLVDDPISFMIVDTSVEQGGHTSGIRRQRCLPVDENHCKIRKNLSREAFGDSSQIQSDINTGVNCKNPKETDSGIKEEPLENVQQGRSKKIKQKLVRKSESNNQRSASSLPMPKRRRLSTCVRKDIKRSGETSVLNPPPASVDSTMLKIEQSEETENVEIQERSEIKPNGLCPISERVHEPSSSAQQQEPNGFSSPKEQRALHELNSSEQEDESNRLCKDKKCSSKDLETAKEQEQPIQPPPKLASDKTSPSTDHGTTQKSASLEQQQEEHNEQANADMPRRQSTRKRPLTTRALEALESGFYTAKSMKTTSKPRKRERSTKIKHSANATKRTQGESDNGFLVEEATTSKPLDQIEDSEQSFLVNKATKESKPVDQTEDSKKVTTKFPKLPPIVLKLPFKRG</sequence>
<keyword evidence="3" id="KW-0804">Transcription</keyword>
<protein>
    <recommendedName>
        <fullName evidence="6">SANT domain-containing protein</fullName>
    </recommendedName>
</protein>
<keyword evidence="8" id="KW-1185">Reference proteome</keyword>
<feature type="compositionally biased region" description="Polar residues" evidence="5">
    <location>
        <begin position="533"/>
        <end position="546"/>
    </location>
</feature>
<dbReference type="InterPro" id="IPR017884">
    <property type="entry name" value="SANT_dom"/>
</dbReference>
<dbReference type="GO" id="GO:0005634">
    <property type="term" value="C:nucleus"/>
    <property type="evidence" value="ECO:0007669"/>
    <property type="project" value="UniProtKB-SubCell"/>
</dbReference>
<dbReference type="PANTHER" id="PTHR13859:SF31">
    <property type="entry name" value="ELM2 DOMAIN-CONTAINING PROTEIN"/>
    <property type="match status" value="1"/>
</dbReference>
<evidence type="ECO:0000256" key="4">
    <source>
        <dbReference type="ARBA" id="ARBA00023242"/>
    </source>
</evidence>
<dbReference type="PANTHER" id="PTHR13859">
    <property type="entry name" value="ATROPHIN-RELATED"/>
    <property type="match status" value="1"/>
</dbReference>
<dbReference type="InterPro" id="IPR056067">
    <property type="entry name" value="DUF7650"/>
</dbReference>
<dbReference type="PROSITE" id="PS51293">
    <property type="entry name" value="SANT"/>
    <property type="match status" value="1"/>
</dbReference>
<dbReference type="Pfam" id="PF24662">
    <property type="entry name" value="DUF7650"/>
    <property type="match status" value="1"/>
</dbReference>
<feature type="compositionally biased region" description="Polar residues" evidence="5">
    <location>
        <begin position="663"/>
        <end position="678"/>
    </location>
</feature>
<name>A0ABD0Z0Q1_CARAN</name>
<reference evidence="7 8" key="1">
    <citation type="submission" date="2024-04" db="EMBL/GenBank/DDBJ databases">
        <title>Genome assembly C_amara_ONT_v2.</title>
        <authorList>
            <person name="Yant L."/>
            <person name="Moore C."/>
            <person name="Slenker M."/>
        </authorList>
    </citation>
    <scope>NUCLEOTIDE SEQUENCE [LARGE SCALE GENOMIC DNA]</scope>
    <source>
        <tissue evidence="7">Leaf</tissue>
    </source>
</reference>
<comment type="caution">
    <text evidence="7">The sequence shown here is derived from an EMBL/GenBank/DDBJ whole genome shotgun (WGS) entry which is preliminary data.</text>
</comment>
<evidence type="ECO:0000313" key="7">
    <source>
        <dbReference type="EMBL" id="KAL1188093.1"/>
    </source>
</evidence>
<keyword evidence="4" id="KW-0539">Nucleus</keyword>
<dbReference type="InterPro" id="IPR057712">
    <property type="entry name" value="DUF7952"/>
</dbReference>
<feature type="region of interest" description="Disordered" evidence="5">
    <location>
        <begin position="531"/>
        <end position="867"/>
    </location>
</feature>
<dbReference type="AlphaFoldDB" id="A0ABD0Z0Q1"/>
<dbReference type="Pfam" id="PF25826">
    <property type="entry name" value="DUF7952"/>
    <property type="match status" value="1"/>
</dbReference>
<evidence type="ECO:0000256" key="1">
    <source>
        <dbReference type="ARBA" id="ARBA00004123"/>
    </source>
</evidence>
<dbReference type="Proteomes" id="UP001558713">
    <property type="component" value="Unassembled WGS sequence"/>
</dbReference>
<comment type="subcellular location">
    <subcellularLocation>
        <location evidence="1">Nucleus</location>
    </subcellularLocation>
</comment>
<dbReference type="EMBL" id="JBANAX010000931">
    <property type="protein sequence ID" value="KAL1188093.1"/>
    <property type="molecule type" value="Genomic_DNA"/>
</dbReference>
<dbReference type="Gene3D" id="1.10.10.60">
    <property type="entry name" value="Homeodomain-like"/>
    <property type="match status" value="1"/>
</dbReference>
<dbReference type="SUPFAM" id="SSF46689">
    <property type="entry name" value="Homeodomain-like"/>
    <property type="match status" value="1"/>
</dbReference>
<evidence type="ECO:0000256" key="3">
    <source>
        <dbReference type="ARBA" id="ARBA00023163"/>
    </source>
</evidence>
<evidence type="ECO:0000313" key="8">
    <source>
        <dbReference type="Proteomes" id="UP001558713"/>
    </source>
</evidence>
<evidence type="ECO:0000256" key="2">
    <source>
        <dbReference type="ARBA" id="ARBA00023015"/>
    </source>
</evidence>
<dbReference type="InterPro" id="IPR009057">
    <property type="entry name" value="Homeodomain-like_sf"/>
</dbReference>
<proteinExistence type="predicted"/>
<feature type="compositionally biased region" description="Basic and acidic residues" evidence="5">
    <location>
        <begin position="695"/>
        <end position="717"/>
    </location>
</feature>
<organism evidence="7 8">
    <name type="scientific">Cardamine amara subsp. amara</name>
    <dbReference type="NCBI Taxonomy" id="228776"/>
    <lineage>
        <taxon>Eukaryota</taxon>
        <taxon>Viridiplantae</taxon>
        <taxon>Streptophyta</taxon>
        <taxon>Embryophyta</taxon>
        <taxon>Tracheophyta</taxon>
        <taxon>Spermatophyta</taxon>
        <taxon>Magnoliopsida</taxon>
        <taxon>eudicotyledons</taxon>
        <taxon>Gunneridae</taxon>
        <taxon>Pentapetalae</taxon>
        <taxon>rosids</taxon>
        <taxon>malvids</taxon>
        <taxon>Brassicales</taxon>
        <taxon>Brassicaceae</taxon>
        <taxon>Cardamineae</taxon>
        <taxon>Cardamine</taxon>
    </lineage>
</organism>
<feature type="region of interest" description="Disordered" evidence="5">
    <location>
        <begin position="82"/>
        <end position="114"/>
    </location>
</feature>
<keyword evidence="2" id="KW-0805">Transcription regulation</keyword>